<dbReference type="EMBL" id="PVXN01000033">
    <property type="protein sequence ID" value="PRR72856.1"/>
    <property type="molecule type" value="Genomic_DNA"/>
</dbReference>
<evidence type="ECO:0000256" key="2">
    <source>
        <dbReference type="ARBA" id="ARBA00009045"/>
    </source>
</evidence>
<dbReference type="Gene3D" id="1.20.1540.10">
    <property type="entry name" value="Rhomboid-like"/>
    <property type="match status" value="1"/>
</dbReference>
<keyword evidence="5" id="KW-0378">Hydrolase</keyword>
<dbReference type="Proteomes" id="UP000239614">
    <property type="component" value="Unassembled WGS sequence"/>
</dbReference>
<keyword evidence="4 8" id="KW-0812">Transmembrane</keyword>
<dbReference type="InterPro" id="IPR035952">
    <property type="entry name" value="Rhomboid-like_sf"/>
</dbReference>
<evidence type="ECO:0000256" key="5">
    <source>
        <dbReference type="ARBA" id="ARBA00022801"/>
    </source>
</evidence>
<dbReference type="Pfam" id="PF01694">
    <property type="entry name" value="Rhomboid"/>
    <property type="match status" value="1"/>
</dbReference>
<proteinExistence type="inferred from homology"/>
<evidence type="ECO:0000256" key="6">
    <source>
        <dbReference type="ARBA" id="ARBA00022989"/>
    </source>
</evidence>
<evidence type="ECO:0000256" key="8">
    <source>
        <dbReference type="SAM" id="Phobius"/>
    </source>
</evidence>
<evidence type="ECO:0000256" key="1">
    <source>
        <dbReference type="ARBA" id="ARBA00004141"/>
    </source>
</evidence>
<evidence type="ECO:0000256" key="3">
    <source>
        <dbReference type="ARBA" id="ARBA00022670"/>
    </source>
</evidence>
<dbReference type="AlphaFoldDB" id="A0A2T0AS11"/>
<dbReference type="RefSeq" id="WP_106024334.1">
    <property type="nucleotide sequence ID" value="NZ_PVXN01000033.1"/>
</dbReference>
<evidence type="ECO:0000256" key="4">
    <source>
        <dbReference type="ARBA" id="ARBA00022692"/>
    </source>
</evidence>
<evidence type="ECO:0000256" key="7">
    <source>
        <dbReference type="ARBA" id="ARBA00023136"/>
    </source>
</evidence>
<dbReference type="InterPro" id="IPR022764">
    <property type="entry name" value="Peptidase_S54_rhomboid_dom"/>
</dbReference>
<evidence type="ECO:0000259" key="9">
    <source>
        <dbReference type="Pfam" id="PF01694"/>
    </source>
</evidence>
<gene>
    <name evidence="10" type="ORF">CPAL_14330</name>
</gene>
<dbReference type="PANTHER" id="PTHR43066:SF1">
    <property type="entry name" value="RHOMBOID PROTEIN 2"/>
    <property type="match status" value="1"/>
</dbReference>
<keyword evidence="6 8" id="KW-1133">Transmembrane helix</keyword>
<organism evidence="10 11">
    <name type="scientific">Clostridium thermopalmarium DSM 5974</name>
    <dbReference type="NCBI Taxonomy" id="1121340"/>
    <lineage>
        <taxon>Bacteria</taxon>
        <taxon>Bacillati</taxon>
        <taxon>Bacillota</taxon>
        <taxon>Clostridia</taxon>
        <taxon>Eubacteriales</taxon>
        <taxon>Clostridiaceae</taxon>
        <taxon>Clostridium</taxon>
    </lineage>
</organism>
<feature type="transmembrane region" description="Helical" evidence="8">
    <location>
        <begin position="55"/>
        <end position="81"/>
    </location>
</feature>
<accession>A0A2T0AS11</accession>
<name>A0A2T0AS11_9CLOT</name>
<keyword evidence="11" id="KW-1185">Reference proteome</keyword>
<comment type="caution">
    <text evidence="10">The sequence shown here is derived from an EMBL/GenBank/DDBJ whole genome shotgun (WGS) entry which is preliminary data.</text>
</comment>
<protein>
    <submittedName>
        <fullName evidence="10">Intramembrane serine protease GlpG</fullName>
    </submittedName>
</protein>
<comment type="subcellular location">
    <subcellularLocation>
        <location evidence="1">Membrane</location>
        <topology evidence="1">Multi-pass membrane protein</topology>
    </subcellularLocation>
</comment>
<reference evidence="10 11" key="1">
    <citation type="submission" date="2018-03" db="EMBL/GenBank/DDBJ databases">
        <title>Genome sequence of Clostridium thermopalmarium DSM 5974.</title>
        <authorList>
            <person name="Poehlein A."/>
            <person name="Daniel R."/>
        </authorList>
    </citation>
    <scope>NUCLEOTIDE SEQUENCE [LARGE SCALE GENOMIC DNA]</scope>
    <source>
        <strain evidence="10 11">DSM 5974</strain>
    </source>
</reference>
<dbReference type="PANTHER" id="PTHR43066">
    <property type="entry name" value="RHOMBOID-RELATED PROTEIN"/>
    <property type="match status" value="1"/>
</dbReference>
<dbReference type="SUPFAM" id="SSF144091">
    <property type="entry name" value="Rhomboid-like"/>
    <property type="match status" value="1"/>
</dbReference>
<dbReference type="OrthoDB" id="5419261at2"/>
<keyword evidence="7 8" id="KW-0472">Membrane</keyword>
<dbReference type="GO" id="GO:0016020">
    <property type="term" value="C:membrane"/>
    <property type="evidence" value="ECO:0007669"/>
    <property type="project" value="UniProtKB-SubCell"/>
</dbReference>
<dbReference type="GO" id="GO:0004252">
    <property type="term" value="F:serine-type endopeptidase activity"/>
    <property type="evidence" value="ECO:0007669"/>
    <property type="project" value="InterPro"/>
</dbReference>
<comment type="similarity">
    <text evidence="2">Belongs to the peptidase S54 family.</text>
</comment>
<keyword evidence="3 10" id="KW-0645">Protease</keyword>
<evidence type="ECO:0000313" key="10">
    <source>
        <dbReference type="EMBL" id="PRR72856.1"/>
    </source>
</evidence>
<dbReference type="GO" id="GO:0006508">
    <property type="term" value="P:proteolysis"/>
    <property type="evidence" value="ECO:0007669"/>
    <property type="project" value="UniProtKB-KW"/>
</dbReference>
<sequence length="188" mass="20945">MENKTRRLQYNAPVTLTYTFMCLGVLLLGTATHHISTKFLFSNYKTSFLDPFQYIRLFTHILGHINWEHFSGNFLIILLLGPMLEEKYGSRSMVEMIMITAFVTGILNTILFDSALLGASGIVFMMILLSSFANAETGKIPLTLVIVVIIFLGKEVVSGIFIEDNVSQITHIIGGLCGGAFGYRKIHS</sequence>
<feature type="transmembrane region" description="Helical" evidence="8">
    <location>
        <begin position="12"/>
        <end position="35"/>
    </location>
</feature>
<feature type="transmembrane region" description="Helical" evidence="8">
    <location>
        <begin position="142"/>
        <end position="162"/>
    </location>
</feature>
<feature type="domain" description="Peptidase S54 rhomboid" evidence="9">
    <location>
        <begin position="52"/>
        <end position="183"/>
    </location>
</feature>
<evidence type="ECO:0000313" key="11">
    <source>
        <dbReference type="Proteomes" id="UP000239614"/>
    </source>
</evidence>